<dbReference type="PANTHER" id="PTHR30024">
    <property type="entry name" value="ALIPHATIC SULFONATES-BINDING PROTEIN-RELATED"/>
    <property type="match status" value="1"/>
</dbReference>
<dbReference type="AlphaFoldDB" id="A0A1H2B6Z0"/>
<evidence type="ECO:0000256" key="1">
    <source>
        <dbReference type="SAM" id="SignalP"/>
    </source>
</evidence>
<name>A0A1H2B6Z0_9BRAD</name>
<evidence type="ECO:0000313" key="4">
    <source>
        <dbReference type="Proteomes" id="UP000243904"/>
    </source>
</evidence>
<reference evidence="4" key="1">
    <citation type="submission" date="2016-10" db="EMBL/GenBank/DDBJ databases">
        <authorList>
            <person name="Varghese N."/>
            <person name="Submissions S."/>
        </authorList>
    </citation>
    <scope>NUCLEOTIDE SEQUENCE [LARGE SCALE GENOMIC DNA]</scope>
    <source>
        <strain evidence="4">GAS369</strain>
    </source>
</reference>
<proteinExistence type="predicted"/>
<keyword evidence="4" id="KW-1185">Reference proteome</keyword>
<protein>
    <submittedName>
        <fullName evidence="3">ABC-type nitrate/sulfonate/bicarbonate transport system, substrate-binding protein</fullName>
    </submittedName>
</protein>
<dbReference type="Proteomes" id="UP000243904">
    <property type="component" value="Chromosome I"/>
</dbReference>
<sequence length="360" mass="39134">MFRIQLTALAVICGLAAGAAHGQGAAAPQKSVRFGWQAATPTSTFWIGFDQKTFEAQGLKLDLASFNDNAPELEAVVARQVDLAAVAPAPTLQAISFGAPLKIISAVEYSFTDQAGTHWSAVNLIARKDAGIQSLKDLVGKRVAVFGLSSNWYLALSDRLQEAGLDPKSVKFLSMPYPQMEGALVHNEVDAAVMTSIGAYHASQRVPVNVLMASDQITKIPIDMSQVIVGRADWLKDHEDEAVRFLMGMLVTRKFIEDDVTNDDGAKVKAITAKTLKYDEATNEAFYKLRVASAGKELYMLNSLDLPRQTFAAYGQMLVNAGQLRGKPAATPEQAIDTSYLRKAYARLGMKWDDSKEVSQ</sequence>
<evidence type="ECO:0000313" key="3">
    <source>
        <dbReference type="EMBL" id="SDT53556.1"/>
    </source>
</evidence>
<feature type="signal peptide" evidence="1">
    <location>
        <begin position="1"/>
        <end position="22"/>
    </location>
</feature>
<dbReference type="Pfam" id="PF09084">
    <property type="entry name" value="NMT1"/>
    <property type="match status" value="1"/>
</dbReference>
<accession>A0A1H2B6Z0</accession>
<keyword evidence="1" id="KW-0732">Signal</keyword>
<dbReference type="InterPro" id="IPR015168">
    <property type="entry name" value="SsuA/THI5"/>
</dbReference>
<evidence type="ECO:0000259" key="2">
    <source>
        <dbReference type="Pfam" id="PF09084"/>
    </source>
</evidence>
<organism evidence="3 4">
    <name type="scientific">Bradyrhizobium canariense</name>
    <dbReference type="NCBI Taxonomy" id="255045"/>
    <lineage>
        <taxon>Bacteria</taxon>
        <taxon>Pseudomonadati</taxon>
        <taxon>Pseudomonadota</taxon>
        <taxon>Alphaproteobacteria</taxon>
        <taxon>Hyphomicrobiales</taxon>
        <taxon>Nitrobacteraceae</taxon>
        <taxon>Bradyrhizobium</taxon>
    </lineage>
</organism>
<dbReference type="EMBL" id="LT629750">
    <property type="protein sequence ID" value="SDT53556.1"/>
    <property type="molecule type" value="Genomic_DNA"/>
</dbReference>
<feature type="domain" description="SsuA/THI5-like" evidence="2">
    <location>
        <begin position="54"/>
        <end position="247"/>
    </location>
</feature>
<feature type="chain" id="PRO_5009269585" evidence="1">
    <location>
        <begin position="23"/>
        <end position="360"/>
    </location>
</feature>
<dbReference type="SUPFAM" id="SSF53850">
    <property type="entry name" value="Periplasmic binding protein-like II"/>
    <property type="match status" value="1"/>
</dbReference>
<gene>
    <name evidence="3" type="ORF">SAMN05444158_6823</name>
</gene>
<dbReference type="Gene3D" id="3.40.190.10">
    <property type="entry name" value="Periplasmic binding protein-like II"/>
    <property type="match status" value="2"/>
</dbReference>
<dbReference type="RefSeq" id="WP_167558968.1">
    <property type="nucleotide sequence ID" value="NZ_LT629750.1"/>
</dbReference>